<dbReference type="InterPro" id="IPR010281">
    <property type="entry name" value="DUF885"/>
</dbReference>
<comment type="caution">
    <text evidence="2">The sequence shown here is derived from an EMBL/GenBank/DDBJ whole genome shotgun (WGS) entry which is preliminary data.</text>
</comment>
<name>A0A4R2L792_9GAMM</name>
<dbReference type="EMBL" id="SLWX01000001">
    <property type="protein sequence ID" value="TCO78538.1"/>
    <property type="molecule type" value="Genomic_DNA"/>
</dbReference>
<feature type="signal peptide" evidence="1">
    <location>
        <begin position="1"/>
        <end position="47"/>
    </location>
</feature>
<sequence>MILHPSSGNRALCRPAIQCTPRWRCSVLAAATACLFTVMILAGPAQAAARAERLNPDFENYIDDYLADFMGVGKVQNETDSGDAVAAGELSADSFARRISLMRDYLARLERIDRSSLSVDQDIEYRFLQGQLKADLLVAEQVPRWRQDPRIYLNNAPVAYKILGDPRAIDARAEGLIGDLALLQKRLANGAENLNEYIPRWIELTHLTLDGFRSLLQTDLLAFAARVEDAGLRTRLLAENADALAALDRFQGFLREDVPQMPVGDFRVGPEVFNALQEHRFMFPEDDIHLRRIARGDPGFTRVPGFHEWGRQQFAIVQDHLRIKARRIDSARSWLEIIKAEKEDHFFAEQLVYKHHEATRATRDWVIDNDLVSIPWDDDDSIMAAADPSMWASQWWGFGPSVAPDSPSRKSAWRVIPVSPDWPREIQEANLSEKDASFMYAIAPHEVYPGHHLQSLYRKENPRKLRRYLEDYSSNQAWCYYIEWELTPDPQYGWFPEDKQDVYELETLRLKLWRFGRVIIDSGINTGRLSYDEAVELETATIGFVPQGGQINIDNIVARTGADYAAPTLGYFQWMLLREDYFSKMRELDQKGTLKDFHDRVYRIGFLPVVLVREALFHGLEQEFGT</sequence>
<organism evidence="2 3">
    <name type="scientific">Chromatocurvus halotolerans</name>
    <dbReference type="NCBI Taxonomy" id="1132028"/>
    <lineage>
        <taxon>Bacteria</taxon>
        <taxon>Pseudomonadati</taxon>
        <taxon>Pseudomonadota</taxon>
        <taxon>Gammaproteobacteria</taxon>
        <taxon>Cellvibrionales</taxon>
        <taxon>Halieaceae</taxon>
        <taxon>Chromatocurvus</taxon>
    </lineage>
</organism>
<evidence type="ECO:0000313" key="2">
    <source>
        <dbReference type="EMBL" id="TCO78538.1"/>
    </source>
</evidence>
<gene>
    <name evidence="2" type="ORF">EV688_101355</name>
</gene>
<proteinExistence type="predicted"/>
<feature type="chain" id="PRO_5020550038" evidence="1">
    <location>
        <begin position="48"/>
        <end position="626"/>
    </location>
</feature>
<reference evidence="2 3" key="1">
    <citation type="submission" date="2019-03" db="EMBL/GenBank/DDBJ databases">
        <title>Genomic Encyclopedia of Type Strains, Phase IV (KMG-IV): sequencing the most valuable type-strain genomes for metagenomic binning, comparative biology and taxonomic classification.</title>
        <authorList>
            <person name="Goeker M."/>
        </authorList>
    </citation>
    <scope>NUCLEOTIDE SEQUENCE [LARGE SCALE GENOMIC DNA]</scope>
    <source>
        <strain evidence="2 3">DSM 23344</strain>
    </source>
</reference>
<accession>A0A4R2L792</accession>
<dbReference type="Pfam" id="PF05960">
    <property type="entry name" value="DUF885"/>
    <property type="match status" value="1"/>
</dbReference>
<evidence type="ECO:0000256" key="1">
    <source>
        <dbReference type="SAM" id="SignalP"/>
    </source>
</evidence>
<dbReference type="AlphaFoldDB" id="A0A4R2L792"/>
<keyword evidence="1" id="KW-0732">Signal</keyword>
<dbReference type="RefSeq" id="WP_117316745.1">
    <property type="nucleotide sequence ID" value="NZ_QQSW01000006.1"/>
</dbReference>
<dbReference type="Proteomes" id="UP000294980">
    <property type="component" value="Unassembled WGS sequence"/>
</dbReference>
<evidence type="ECO:0000313" key="3">
    <source>
        <dbReference type="Proteomes" id="UP000294980"/>
    </source>
</evidence>
<protein>
    <submittedName>
        <fullName evidence="2">Uncharacterized protein DUF885</fullName>
    </submittedName>
</protein>
<keyword evidence="3" id="KW-1185">Reference proteome</keyword>
<dbReference type="OrthoDB" id="9769898at2"/>